<dbReference type="RefSeq" id="WP_221409434.1">
    <property type="nucleotide sequence ID" value="NZ_QREG01000002.1"/>
</dbReference>
<dbReference type="Proteomes" id="UP000256779">
    <property type="component" value="Unassembled WGS sequence"/>
</dbReference>
<dbReference type="EMBL" id="QREG01000002">
    <property type="protein sequence ID" value="REE02107.1"/>
    <property type="molecule type" value="Genomic_DNA"/>
</dbReference>
<reference evidence="1 2" key="1">
    <citation type="submission" date="2018-07" db="EMBL/GenBank/DDBJ databases">
        <title>Genomic Encyclopedia of Type Strains, Phase IV (KMG-IV): sequencing the most valuable type-strain genomes for metagenomic binning, comparative biology and taxonomic classification.</title>
        <authorList>
            <person name="Goeker M."/>
        </authorList>
    </citation>
    <scope>NUCLEOTIDE SEQUENCE [LARGE SCALE GENOMIC DNA]</scope>
    <source>
        <strain evidence="1 2">DSM 4134</strain>
    </source>
</reference>
<proteinExistence type="predicted"/>
<evidence type="ECO:0000313" key="1">
    <source>
        <dbReference type="EMBL" id="REE02107.1"/>
    </source>
</evidence>
<accession>A0A3D9L9F7</accession>
<evidence type="ECO:0000313" key="2">
    <source>
        <dbReference type="Proteomes" id="UP000256779"/>
    </source>
</evidence>
<comment type="caution">
    <text evidence="1">The sequence shown here is derived from an EMBL/GenBank/DDBJ whole genome shotgun (WGS) entry which is preliminary data.</text>
</comment>
<dbReference type="AlphaFoldDB" id="A0A3D9L9F7"/>
<name>A0A3D9L9F7_MARFU</name>
<organism evidence="1 2">
    <name type="scientific">Marinoscillum furvescens DSM 4134</name>
    <dbReference type="NCBI Taxonomy" id="1122208"/>
    <lineage>
        <taxon>Bacteria</taxon>
        <taxon>Pseudomonadati</taxon>
        <taxon>Bacteroidota</taxon>
        <taxon>Cytophagia</taxon>
        <taxon>Cytophagales</taxon>
        <taxon>Reichenbachiellaceae</taxon>
        <taxon>Marinoscillum</taxon>
    </lineage>
</organism>
<sequence length="51" mass="5636">MKQTAKQHAPVQSSIGFFLSKKEVNKIKTNAILSVLVIALGHIIESIDKFI</sequence>
<gene>
    <name evidence="1" type="ORF">C7460_102129</name>
</gene>
<keyword evidence="2" id="KW-1185">Reference proteome</keyword>
<protein>
    <submittedName>
        <fullName evidence="1">Uncharacterized protein</fullName>
    </submittedName>
</protein>